<comment type="caution">
    <text evidence="1">The sequence shown here is derived from an EMBL/GenBank/DDBJ whole genome shotgun (WGS) entry which is preliminary data.</text>
</comment>
<keyword evidence="2" id="KW-1185">Reference proteome</keyword>
<dbReference type="EMBL" id="SDMP01000018">
    <property type="protein sequence ID" value="RYQ98081.1"/>
    <property type="molecule type" value="Genomic_DNA"/>
</dbReference>
<evidence type="ECO:0000313" key="1">
    <source>
        <dbReference type="EMBL" id="RYQ98081.1"/>
    </source>
</evidence>
<dbReference type="AlphaFoldDB" id="A0A444Y7Z8"/>
<proteinExistence type="predicted"/>
<name>A0A444Y7Z8_ARAHY</name>
<protein>
    <submittedName>
        <fullName evidence="1">Uncharacterized protein</fullName>
    </submittedName>
</protein>
<reference evidence="1 2" key="1">
    <citation type="submission" date="2019-01" db="EMBL/GenBank/DDBJ databases">
        <title>Sequencing of cultivated peanut Arachis hypogaea provides insights into genome evolution and oil improvement.</title>
        <authorList>
            <person name="Chen X."/>
        </authorList>
    </citation>
    <scope>NUCLEOTIDE SEQUENCE [LARGE SCALE GENOMIC DNA]</scope>
    <source>
        <strain evidence="2">cv. Fuhuasheng</strain>
        <tissue evidence="1">Leaves</tissue>
    </source>
</reference>
<sequence length="82" mass="9233">MDIINVIFIYIGTGQVRDSGCGSRFVFFSVILALPASSSGPSCNCIQRCHFYVFSLLSSIPFYFRVFDLFEFVPLCLNNSFP</sequence>
<dbReference type="Proteomes" id="UP000289738">
    <property type="component" value="Chromosome B08"/>
</dbReference>
<organism evidence="1 2">
    <name type="scientific">Arachis hypogaea</name>
    <name type="common">Peanut</name>
    <dbReference type="NCBI Taxonomy" id="3818"/>
    <lineage>
        <taxon>Eukaryota</taxon>
        <taxon>Viridiplantae</taxon>
        <taxon>Streptophyta</taxon>
        <taxon>Embryophyta</taxon>
        <taxon>Tracheophyta</taxon>
        <taxon>Spermatophyta</taxon>
        <taxon>Magnoliopsida</taxon>
        <taxon>eudicotyledons</taxon>
        <taxon>Gunneridae</taxon>
        <taxon>Pentapetalae</taxon>
        <taxon>rosids</taxon>
        <taxon>fabids</taxon>
        <taxon>Fabales</taxon>
        <taxon>Fabaceae</taxon>
        <taxon>Papilionoideae</taxon>
        <taxon>50 kb inversion clade</taxon>
        <taxon>dalbergioids sensu lato</taxon>
        <taxon>Dalbergieae</taxon>
        <taxon>Pterocarpus clade</taxon>
        <taxon>Arachis</taxon>
    </lineage>
</organism>
<evidence type="ECO:0000313" key="2">
    <source>
        <dbReference type="Proteomes" id="UP000289738"/>
    </source>
</evidence>
<accession>A0A444Y7Z8</accession>
<gene>
    <name evidence="1" type="ORF">Ahy_B08g094148</name>
</gene>